<dbReference type="AlphaFoldDB" id="A0A9N9JX29"/>
<feature type="non-terminal residue" evidence="1">
    <location>
        <position position="43"/>
    </location>
</feature>
<organism evidence="1 2">
    <name type="scientific">Racocetra fulgida</name>
    <dbReference type="NCBI Taxonomy" id="60492"/>
    <lineage>
        <taxon>Eukaryota</taxon>
        <taxon>Fungi</taxon>
        <taxon>Fungi incertae sedis</taxon>
        <taxon>Mucoromycota</taxon>
        <taxon>Glomeromycotina</taxon>
        <taxon>Glomeromycetes</taxon>
        <taxon>Diversisporales</taxon>
        <taxon>Gigasporaceae</taxon>
        <taxon>Racocetra</taxon>
    </lineage>
</organism>
<keyword evidence="2" id="KW-1185">Reference proteome</keyword>
<proteinExistence type="predicted"/>
<dbReference type="EMBL" id="CAJVPZ010068111">
    <property type="protein sequence ID" value="CAG8797759.1"/>
    <property type="molecule type" value="Genomic_DNA"/>
</dbReference>
<evidence type="ECO:0000313" key="2">
    <source>
        <dbReference type="Proteomes" id="UP000789396"/>
    </source>
</evidence>
<comment type="caution">
    <text evidence="1">The sequence shown here is derived from an EMBL/GenBank/DDBJ whole genome shotgun (WGS) entry which is preliminary data.</text>
</comment>
<dbReference type="Proteomes" id="UP000789396">
    <property type="component" value="Unassembled WGS sequence"/>
</dbReference>
<sequence>SHYNRLIARSINTTNLPIAFNNPDLEALIFPDLFPNAKGHYEN</sequence>
<reference evidence="1" key="1">
    <citation type="submission" date="2021-06" db="EMBL/GenBank/DDBJ databases">
        <authorList>
            <person name="Kallberg Y."/>
            <person name="Tangrot J."/>
            <person name="Rosling A."/>
        </authorList>
    </citation>
    <scope>NUCLEOTIDE SEQUENCE</scope>
    <source>
        <strain evidence="1">IN212</strain>
    </source>
</reference>
<protein>
    <submittedName>
        <fullName evidence="1">13969_t:CDS:1</fullName>
    </submittedName>
</protein>
<dbReference type="OrthoDB" id="2440770at2759"/>
<accession>A0A9N9JX29</accession>
<gene>
    <name evidence="1" type="ORF">RFULGI_LOCUS17410</name>
</gene>
<name>A0A9N9JX29_9GLOM</name>
<feature type="non-terminal residue" evidence="1">
    <location>
        <position position="1"/>
    </location>
</feature>
<evidence type="ECO:0000313" key="1">
    <source>
        <dbReference type="EMBL" id="CAG8797759.1"/>
    </source>
</evidence>